<dbReference type="RefSeq" id="WP_115822927.1">
    <property type="nucleotide sequence ID" value="NZ_QUAE01000003.1"/>
</dbReference>
<reference evidence="1 2" key="1">
    <citation type="submission" date="2018-08" db="EMBL/GenBank/DDBJ databases">
        <title>Genome sequence of Halobacillus trueperi KCTC 3686.</title>
        <authorList>
            <person name="Cho K.H."/>
            <person name="Kwak M.-J."/>
            <person name="Kim B.-Y."/>
            <person name="Chun J."/>
        </authorList>
    </citation>
    <scope>NUCLEOTIDE SEQUENCE [LARGE SCALE GENOMIC DNA]</scope>
    <source>
        <strain evidence="1 2">KCTC 3686</strain>
    </source>
</reference>
<evidence type="ECO:0000313" key="2">
    <source>
        <dbReference type="Proteomes" id="UP000256305"/>
    </source>
</evidence>
<sequence length="319" mass="36969">MTQSAELKENELSVNDLEDIEENLYQEFQDIVEDVSHEITNRVMSSIITTPLDEVFHKYEAQLPILEKSTGDISRVSDQMITTKNDLYENISKLITEVSHQTLEETVFVKLESIKASYEKQLPLIDENSKGLRSLIEEIREVKSELYDHTSLIIKDVSHTVLKEEVLQKFDELYNQHEIQLPKIKTTSDQMEQLIIEIENTRQKLYTNINNVYNAMSNRIIETVNEKLTDIHGKYHERVKELDHQHAKLKEVSSDLTDTKEAFMNDISEYKSGLDAMRKDIEFLQKNSNLLTKSLKEKVDVQNKIIIGLGIVVVLALLF</sequence>
<organism evidence="1 2">
    <name type="scientific">Halobacillus trueperi</name>
    <dbReference type="NCBI Taxonomy" id="156205"/>
    <lineage>
        <taxon>Bacteria</taxon>
        <taxon>Bacillati</taxon>
        <taxon>Bacillota</taxon>
        <taxon>Bacilli</taxon>
        <taxon>Bacillales</taxon>
        <taxon>Bacillaceae</taxon>
        <taxon>Halobacillus</taxon>
    </lineage>
</organism>
<name>A0A3E0JC14_9BACI</name>
<gene>
    <name evidence="1" type="ORF">DYE48_06510</name>
</gene>
<evidence type="ECO:0000313" key="1">
    <source>
        <dbReference type="EMBL" id="REJ10347.1"/>
    </source>
</evidence>
<proteinExistence type="predicted"/>
<protein>
    <submittedName>
        <fullName evidence="1">Uncharacterized protein</fullName>
    </submittedName>
</protein>
<comment type="caution">
    <text evidence="1">The sequence shown here is derived from an EMBL/GenBank/DDBJ whole genome shotgun (WGS) entry which is preliminary data.</text>
</comment>
<dbReference type="AlphaFoldDB" id="A0A3E0JC14"/>
<dbReference type="EMBL" id="QUAE01000003">
    <property type="protein sequence ID" value="REJ10347.1"/>
    <property type="molecule type" value="Genomic_DNA"/>
</dbReference>
<keyword evidence="2" id="KW-1185">Reference proteome</keyword>
<dbReference type="Proteomes" id="UP000256305">
    <property type="component" value="Unassembled WGS sequence"/>
</dbReference>
<accession>A0A3E0JC14</accession>